<evidence type="ECO:0000256" key="1">
    <source>
        <dbReference type="ARBA" id="ARBA00004123"/>
    </source>
</evidence>
<evidence type="ECO:0000256" key="4">
    <source>
        <dbReference type="ARBA" id="ARBA00022728"/>
    </source>
</evidence>
<evidence type="ECO:0000313" key="9">
    <source>
        <dbReference type="EMBL" id="CDR37493.1"/>
    </source>
</evidence>
<dbReference type="OrthoDB" id="1739576at2759"/>
<dbReference type="InterPro" id="IPR037200">
    <property type="entry name" value="Isy1_sf"/>
</dbReference>
<dbReference type="EMBL" id="LK052886">
    <property type="protein sequence ID" value="CDR37493.1"/>
    <property type="molecule type" value="Genomic_DNA"/>
</dbReference>
<dbReference type="Pfam" id="PF06246">
    <property type="entry name" value="Isy1"/>
    <property type="match status" value="1"/>
</dbReference>
<comment type="subcellular location">
    <subcellularLocation>
        <location evidence="1">Nucleus</location>
    </subcellularLocation>
</comment>
<accession>A0A061AS26</accession>
<keyword evidence="6" id="KW-0539">Nucleus</keyword>
<keyword evidence="4" id="KW-0747">Spliceosome</keyword>
<evidence type="ECO:0000256" key="2">
    <source>
        <dbReference type="ARBA" id="ARBA00007002"/>
    </source>
</evidence>
<keyword evidence="5" id="KW-0508">mRNA splicing</keyword>
<sequence>MSRNSDKANTVLFRYQEQQAEANGYIDYNSTQRPRSVKKVTILKDAENWRKQVLQEISQKMLKISDEKLSDYMIRDLNDDLNKLMREKIAWEHHIKSLGGPDYIRSDNGRVAGGVVIRGYRYFGRAKELPGVKEILKKQLDDKDALKLKKEQTKSQHQKLRELEARADVAYYGYNDEVPRFGYDTKASVMIQAHEILGHLISCDEILDDKATSLQILDDELLQFERKATQKRTKKFIQDKSDSVEVGENLLLIDDAAPPTQEEVEKFLVERRRRQLEQQLDV</sequence>
<dbReference type="AlphaFoldDB" id="A0A061AS26"/>
<keyword evidence="4" id="KW-0507">mRNA processing</keyword>
<dbReference type="InterPro" id="IPR029012">
    <property type="entry name" value="Helix_hairpin_bin_sf"/>
</dbReference>
<dbReference type="InterPro" id="IPR009360">
    <property type="entry name" value="Isy1"/>
</dbReference>
<dbReference type="PhylomeDB" id="A0A061AS26"/>
<name>A0A061AS26_CYBFA</name>
<gene>
    <name evidence="9" type="ORF">CYFA0S_01e11188g</name>
</gene>
<dbReference type="GO" id="GO:0000350">
    <property type="term" value="P:generation of catalytic spliceosome for second transesterification step"/>
    <property type="evidence" value="ECO:0007669"/>
    <property type="project" value="InterPro"/>
</dbReference>
<dbReference type="FunFam" id="1.10.287.660:FF:000001">
    <property type="entry name" value="pre-mRNA-splicing factor ISY1 homolog"/>
    <property type="match status" value="1"/>
</dbReference>
<keyword evidence="8" id="KW-0175">Coiled coil</keyword>
<dbReference type="PANTHER" id="PTHR13021">
    <property type="entry name" value="PRE-MRNA-SPLICING FACTOR ISY1"/>
    <property type="match status" value="1"/>
</dbReference>
<evidence type="ECO:0000256" key="7">
    <source>
        <dbReference type="ARBA" id="ARBA00073166"/>
    </source>
</evidence>
<protein>
    <recommendedName>
        <fullName evidence="3">Pre-mRNA-splicing factor ISY1</fullName>
    </recommendedName>
    <alternativeName>
        <fullName evidence="7">Pre-mRNA-splicing factor isy1</fullName>
    </alternativeName>
</protein>
<dbReference type="VEuPathDB" id="FungiDB:BON22_0352"/>
<proteinExistence type="inferred from homology"/>
<dbReference type="GO" id="GO:0005684">
    <property type="term" value="C:U2-type spliceosomal complex"/>
    <property type="evidence" value="ECO:0007669"/>
    <property type="project" value="UniProtKB-ARBA"/>
</dbReference>
<evidence type="ECO:0000256" key="6">
    <source>
        <dbReference type="ARBA" id="ARBA00023242"/>
    </source>
</evidence>
<dbReference type="SUPFAM" id="SSF140102">
    <property type="entry name" value="ISY1 domain-like"/>
    <property type="match status" value="1"/>
</dbReference>
<dbReference type="GO" id="GO:0071014">
    <property type="term" value="C:post-mRNA release spliceosomal complex"/>
    <property type="evidence" value="ECO:0007669"/>
    <property type="project" value="UniProtKB-ARBA"/>
</dbReference>
<reference evidence="9" key="1">
    <citation type="journal article" date="2014" name="Genome Announc.">
        <title>Genome sequence of the yeast Cyberlindnera fabianii (Hansenula fabianii).</title>
        <authorList>
            <person name="Freel K.C."/>
            <person name="Sarilar V."/>
            <person name="Neuveglise C."/>
            <person name="Devillers H."/>
            <person name="Friedrich A."/>
            <person name="Schacherer J."/>
        </authorList>
    </citation>
    <scope>NUCLEOTIDE SEQUENCE</scope>
    <source>
        <strain evidence="9">YJS4271</strain>
    </source>
</reference>
<comment type="similarity">
    <text evidence="2">Belongs to the ISY1 family.</text>
</comment>
<dbReference type="Gene3D" id="1.10.287.660">
    <property type="entry name" value="Helix hairpin bin"/>
    <property type="match status" value="1"/>
</dbReference>
<dbReference type="GO" id="GO:0000974">
    <property type="term" value="C:Prp19 complex"/>
    <property type="evidence" value="ECO:0007669"/>
    <property type="project" value="UniProtKB-ARBA"/>
</dbReference>
<evidence type="ECO:0000256" key="3">
    <source>
        <dbReference type="ARBA" id="ARBA00019194"/>
    </source>
</evidence>
<evidence type="ECO:0000256" key="8">
    <source>
        <dbReference type="SAM" id="Coils"/>
    </source>
</evidence>
<feature type="coiled-coil region" evidence="8">
    <location>
        <begin position="136"/>
        <end position="166"/>
    </location>
</feature>
<organism evidence="9">
    <name type="scientific">Cyberlindnera fabianii</name>
    <name type="common">Yeast</name>
    <name type="synonym">Hansenula fabianii</name>
    <dbReference type="NCBI Taxonomy" id="36022"/>
    <lineage>
        <taxon>Eukaryota</taxon>
        <taxon>Fungi</taxon>
        <taxon>Dikarya</taxon>
        <taxon>Ascomycota</taxon>
        <taxon>Saccharomycotina</taxon>
        <taxon>Saccharomycetes</taxon>
        <taxon>Phaffomycetales</taxon>
        <taxon>Phaffomycetaceae</taxon>
        <taxon>Cyberlindnera</taxon>
    </lineage>
</organism>
<evidence type="ECO:0000256" key="5">
    <source>
        <dbReference type="ARBA" id="ARBA00023187"/>
    </source>
</evidence>